<protein>
    <recommendedName>
        <fullName evidence="1">Transglutaminase-like domain-containing protein</fullName>
    </recommendedName>
</protein>
<proteinExistence type="predicted"/>
<feature type="domain" description="Transglutaminase-like" evidence="1">
    <location>
        <begin position="380"/>
        <end position="439"/>
    </location>
</feature>
<dbReference type="InterPro" id="IPR002931">
    <property type="entry name" value="Transglutaminase-like"/>
</dbReference>
<reference evidence="2 3" key="1">
    <citation type="submission" date="2018-06" db="EMBL/GenBank/DDBJ databases">
        <title>Extensive metabolic versatility and redundancy in microbially diverse, dynamic hydrothermal sediments.</title>
        <authorList>
            <person name="Dombrowski N."/>
            <person name="Teske A."/>
            <person name="Baker B.J."/>
        </authorList>
    </citation>
    <scope>NUCLEOTIDE SEQUENCE [LARGE SCALE GENOMIC DNA]</scope>
    <source>
        <strain evidence="2">B36_G15</strain>
    </source>
</reference>
<dbReference type="Gene3D" id="3.10.620.30">
    <property type="match status" value="1"/>
</dbReference>
<dbReference type="Pfam" id="PF01841">
    <property type="entry name" value="Transglut_core"/>
    <property type="match status" value="1"/>
</dbReference>
<dbReference type="InterPro" id="IPR038765">
    <property type="entry name" value="Papain-like_cys_pep_sf"/>
</dbReference>
<dbReference type="SUPFAM" id="SSF54001">
    <property type="entry name" value="Cysteine proteinases"/>
    <property type="match status" value="1"/>
</dbReference>
<gene>
    <name evidence="2" type="ORF">DRP53_03635</name>
</gene>
<dbReference type="PANTHER" id="PTHR33490:SF3">
    <property type="entry name" value="CONSERVED INTEGRAL MEMBRANE PROTEIN"/>
    <property type="match status" value="1"/>
</dbReference>
<dbReference type="SMART" id="SM00460">
    <property type="entry name" value="TGc"/>
    <property type="match status" value="1"/>
</dbReference>
<sequence length="477" mass="53844">MRRFLLIVSIIIVIAIGITLSRSGQPRVKPIAVEESEEWMGVYLKGKKIGYSYSRIKGTETGYEIENRIKWDLYVMGARQTINAYVSAHTDSGFQLSDFYLDFQSPAGQKRVKGSFRGKSFELSVYEGGNWRTEHRTISQPPILPEALEKLLLREGLTPGRKFHLYFFDPITQAVQEVSGEVIGKGTTRIGSEPVVATRIDLTVAGMPATLWLDDKNRMIKQETSYGMVLIREDRAQALAEIKPEEAMDIIFLFRVKADQPIPNPRRVRYLKVVLTNLDTTGLDLEDDIQRIVATEPLTLEIDLNRARIAHPPTLPITKFKESLRPSLYIQSDDPEIIQTARKIVREEKSSMEAARLLTNWVYQNLQKRATASIPSAREVLRDRCGDCNEHAVLLAALARALGIPAKIYVGLVNLGDAFYYHAWNGLYLGRWIPVDATYGQFPADATHIKLKEGGIEEQVKVLKVVDKITLKVVGFE</sequence>
<name>A0A660SL67_UNCW3</name>
<evidence type="ECO:0000313" key="3">
    <source>
        <dbReference type="Proteomes" id="UP000268469"/>
    </source>
</evidence>
<dbReference type="PANTHER" id="PTHR33490">
    <property type="entry name" value="BLR5614 PROTEIN-RELATED"/>
    <property type="match status" value="1"/>
</dbReference>
<dbReference type="EMBL" id="QNBE01000025">
    <property type="protein sequence ID" value="RKX70846.1"/>
    <property type="molecule type" value="Genomic_DNA"/>
</dbReference>
<accession>A0A660SL67</accession>
<dbReference type="AlphaFoldDB" id="A0A660SL67"/>
<comment type="caution">
    <text evidence="2">The sequence shown here is derived from an EMBL/GenBank/DDBJ whole genome shotgun (WGS) entry which is preliminary data.</text>
</comment>
<evidence type="ECO:0000313" key="2">
    <source>
        <dbReference type="EMBL" id="RKX70846.1"/>
    </source>
</evidence>
<dbReference type="Proteomes" id="UP000268469">
    <property type="component" value="Unassembled WGS sequence"/>
</dbReference>
<organism evidence="2 3">
    <name type="scientific">candidate division WOR-3 bacterium</name>
    <dbReference type="NCBI Taxonomy" id="2052148"/>
    <lineage>
        <taxon>Bacteria</taxon>
        <taxon>Bacteria division WOR-3</taxon>
    </lineage>
</organism>
<evidence type="ECO:0000259" key="1">
    <source>
        <dbReference type="SMART" id="SM00460"/>
    </source>
</evidence>